<dbReference type="STRING" id="1684307.A0A316UCB8"/>
<reference evidence="5 6" key="1">
    <citation type="journal article" date="2018" name="Mol. Biol. Evol.">
        <title>Broad Genomic Sampling Reveals a Smut Pathogenic Ancestry of the Fungal Clade Ustilaginomycotina.</title>
        <authorList>
            <person name="Kijpornyongpan T."/>
            <person name="Mondo S.J."/>
            <person name="Barry K."/>
            <person name="Sandor L."/>
            <person name="Lee J."/>
            <person name="Lipzen A."/>
            <person name="Pangilinan J."/>
            <person name="LaButti K."/>
            <person name="Hainaut M."/>
            <person name="Henrissat B."/>
            <person name="Grigoriev I.V."/>
            <person name="Spatafora J.W."/>
            <person name="Aime M.C."/>
        </authorList>
    </citation>
    <scope>NUCLEOTIDE SEQUENCE [LARGE SCALE GENOMIC DNA]</scope>
    <source>
        <strain evidence="5 6">MCA 4718</strain>
    </source>
</reference>
<dbReference type="Gene3D" id="3.40.640.10">
    <property type="entry name" value="Type I PLP-dependent aspartate aminotransferase-like (Major domain)"/>
    <property type="match status" value="1"/>
</dbReference>
<evidence type="ECO:0000259" key="4">
    <source>
        <dbReference type="Pfam" id="PF06094"/>
    </source>
</evidence>
<dbReference type="Gene3D" id="3.10.490.10">
    <property type="entry name" value="Gamma-glutamyl cyclotransferase-like"/>
    <property type="match status" value="1"/>
</dbReference>
<dbReference type="InterPro" id="IPR015421">
    <property type="entry name" value="PyrdxlP-dep_Trfase_major"/>
</dbReference>
<dbReference type="SUPFAM" id="SSF110857">
    <property type="entry name" value="Gamma-glutamyl cyclotransferase-like"/>
    <property type="match status" value="1"/>
</dbReference>
<accession>A0A316UCB8</accession>
<feature type="compositionally biased region" description="Polar residues" evidence="2">
    <location>
        <begin position="278"/>
        <end position="303"/>
    </location>
</feature>
<dbReference type="PANTHER" id="PTHR43092:SF2">
    <property type="entry name" value="HERCYNYLCYSTEINE SULFOXIDE LYASE"/>
    <property type="match status" value="1"/>
</dbReference>
<dbReference type="OrthoDB" id="5978656at2759"/>
<protein>
    <submittedName>
        <fullName evidence="5">PLP-dependent transferase</fullName>
    </submittedName>
</protein>
<evidence type="ECO:0000313" key="5">
    <source>
        <dbReference type="EMBL" id="PWN22101.1"/>
    </source>
</evidence>
<dbReference type="AlphaFoldDB" id="A0A316UCB8"/>
<dbReference type="InterPro" id="IPR013024">
    <property type="entry name" value="GGCT-like"/>
</dbReference>
<dbReference type="SUPFAM" id="SSF53383">
    <property type="entry name" value="PLP-dependent transferases"/>
    <property type="match status" value="1"/>
</dbReference>
<dbReference type="RefSeq" id="XP_025349261.1">
    <property type="nucleotide sequence ID" value="XM_025490826.1"/>
</dbReference>
<feature type="region of interest" description="Disordered" evidence="2">
    <location>
        <begin position="199"/>
        <end position="322"/>
    </location>
</feature>
<keyword evidence="1" id="KW-0663">Pyridoxal phosphate</keyword>
<proteinExistence type="predicted"/>
<gene>
    <name evidence="5" type="ORF">BCV69DRAFT_267262</name>
</gene>
<dbReference type="EMBL" id="KZ819323">
    <property type="protein sequence ID" value="PWN22101.1"/>
    <property type="molecule type" value="Genomic_DNA"/>
</dbReference>
<dbReference type="GO" id="GO:0016740">
    <property type="term" value="F:transferase activity"/>
    <property type="evidence" value="ECO:0007669"/>
    <property type="project" value="UniProtKB-KW"/>
</dbReference>
<dbReference type="CDD" id="cd06661">
    <property type="entry name" value="GGCT_like"/>
    <property type="match status" value="1"/>
</dbReference>
<dbReference type="GeneID" id="37012560"/>
<evidence type="ECO:0000256" key="2">
    <source>
        <dbReference type="SAM" id="MobiDB-lite"/>
    </source>
</evidence>
<feature type="compositionally biased region" description="Polar residues" evidence="2">
    <location>
        <begin position="247"/>
        <end position="259"/>
    </location>
</feature>
<keyword evidence="5" id="KW-0808">Transferase</keyword>
<organism evidence="5 6">
    <name type="scientific">Pseudomicrostroma glucosiphilum</name>
    <dbReference type="NCBI Taxonomy" id="1684307"/>
    <lineage>
        <taxon>Eukaryota</taxon>
        <taxon>Fungi</taxon>
        <taxon>Dikarya</taxon>
        <taxon>Basidiomycota</taxon>
        <taxon>Ustilaginomycotina</taxon>
        <taxon>Exobasidiomycetes</taxon>
        <taxon>Microstromatales</taxon>
        <taxon>Microstromatales incertae sedis</taxon>
        <taxon>Pseudomicrostroma</taxon>
    </lineage>
</organism>
<dbReference type="InterPro" id="IPR009288">
    <property type="entry name" value="AIG2-like_dom"/>
</dbReference>
<evidence type="ECO:0000259" key="3">
    <source>
        <dbReference type="Pfam" id="PF00266"/>
    </source>
</evidence>
<dbReference type="PANTHER" id="PTHR43092">
    <property type="entry name" value="L-CYSTEINE DESULFHYDRASE"/>
    <property type="match status" value="1"/>
</dbReference>
<evidence type="ECO:0000313" key="6">
    <source>
        <dbReference type="Proteomes" id="UP000245942"/>
    </source>
</evidence>
<dbReference type="Pfam" id="PF06094">
    <property type="entry name" value="GGACT"/>
    <property type="match status" value="1"/>
</dbReference>
<dbReference type="Pfam" id="PF00266">
    <property type="entry name" value="Aminotran_5"/>
    <property type="match status" value="1"/>
</dbReference>
<dbReference type="InterPro" id="IPR015424">
    <property type="entry name" value="PyrdxlP-dep_Trfase"/>
</dbReference>
<dbReference type="InterPro" id="IPR036568">
    <property type="entry name" value="GGCT-like_sf"/>
</dbReference>
<dbReference type="Proteomes" id="UP000245942">
    <property type="component" value="Unassembled WGS sequence"/>
</dbReference>
<keyword evidence="6" id="KW-1185">Reference proteome</keyword>
<name>A0A316UCB8_9BASI</name>
<feature type="domain" description="Aminotransferase class V" evidence="3">
    <location>
        <begin position="377"/>
        <end position="570"/>
    </location>
</feature>
<sequence length="772" mass="84735">MASLFVYGTLIHPHILSRVLAGTLRRPSLEDPSTRRFSHLRVVPALLPKYKVYRVKGQEYPALAPVDTAAETDGSEEIGAVVRGVVVSGLSDAELAALDLFEGDEYTRATVNVLVASTDEAISNDVRSSWNAETITEILESTLPAERVQALLSGKEKSEKQQVQGYLWVADASDLEDKDGPRGPWEFSTFAKGKLSRWTSGEWTDAGGPDGVEVQEETPPQTPVVPQGASAGGFDEIRRTMTGGQDGSTPSFNTGSAFSGLTLGAGDDPWADPAPSATMISPSATEKSANPWASNAIAGSNGQDGDAKDGTSSSSFSVPREEIPEGYPLELEGWQVPGYETFGKPISRWWPHGVKQGEAATQRRYLSFNNGSLGSCPKPVFEAYQSFSAKAEDNPDLFDRRIAPPALKAARTRVAEFLNCPASTVAIIMNSTTGTNSVVRGFPWEQGDHVVVLSSLYGALEKTFEYVQDTYSPKPTLVRVETTYPLSHMELVDKFRKQIRDLKSDGKRVRMAAFDAISSMPGLVLPWEELVQVCREEDVYSLVDGAHAFGQIEVDLGKTQPDFFVTNAHKWGYVHRSCAIFHVPLKNQHLCTSGLPTSWFYRSKAERESVKEKEEGNDFIAQWDYPGTIDYSSFLSIDAALDFRQKIGGEARIRSYNHSLALLGGLTVARILGTELLETSPPSLTAAMCNARLPLASRVVGTDPSAWLTSKGSTWLWSRLLDEFNTYLRFTCHNKQVYARISAQVWLELEDFEYLGRALKELCRRINAGEGP</sequence>
<dbReference type="InterPro" id="IPR000192">
    <property type="entry name" value="Aminotrans_V_dom"/>
</dbReference>
<feature type="domain" description="Gamma-glutamylcyclotransferase AIG2-like" evidence="4">
    <location>
        <begin position="4"/>
        <end position="119"/>
    </location>
</feature>
<evidence type="ECO:0000256" key="1">
    <source>
        <dbReference type="ARBA" id="ARBA00022898"/>
    </source>
</evidence>